<dbReference type="Gene3D" id="2.40.128.20">
    <property type="match status" value="2"/>
</dbReference>
<protein>
    <submittedName>
        <fullName evidence="3">DUF3598 family protein</fullName>
    </submittedName>
</protein>
<dbReference type="RefSeq" id="WP_330484610.1">
    <property type="nucleotide sequence ID" value="NZ_JAZBJZ010000067.1"/>
</dbReference>
<dbReference type="InterPro" id="IPR022017">
    <property type="entry name" value="BFA1-like_DUF3598"/>
</dbReference>
<organism evidence="3 4">
    <name type="scientific">Tumidithrix elongata BACA0141</name>
    <dbReference type="NCBI Taxonomy" id="2716417"/>
    <lineage>
        <taxon>Bacteria</taxon>
        <taxon>Bacillati</taxon>
        <taxon>Cyanobacteriota</taxon>
        <taxon>Cyanophyceae</taxon>
        <taxon>Pseudanabaenales</taxon>
        <taxon>Pseudanabaenaceae</taxon>
        <taxon>Tumidithrix</taxon>
        <taxon>Tumidithrix elongata</taxon>
    </lineage>
</organism>
<dbReference type="InterPro" id="IPR048378">
    <property type="entry name" value="BFA1-like_C"/>
</dbReference>
<dbReference type="EMBL" id="JAZBJZ010000067">
    <property type="protein sequence ID" value="MEE3718178.1"/>
    <property type="molecule type" value="Genomic_DNA"/>
</dbReference>
<gene>
    <name evidence="3" type="ORF">V2H45_15665</name>
</gene>
<dbReference type="SUPFAM" id="SSF50814">
    <property type="entry name" value="Lipocalins"/>
    <property type="match status" value="2"/>
</dbReference>
<dbReference type="Pfam" id="PF12204">
    <property type="entry name" value="DUF3598_N"/>
    <property type="match status" value="1"/>
</dbReference>
<keyword evidence="4" id="KW-1185">Reference proteome</keyword>
<feature type="domain" description="Biogenesis factor required for ATP synthase 1-like C-terminal" evidence="2">
    <location>
        <begin position="141"/>
        <end position="285"/>
    </location>
</feature>
<sequence length="286" mass="32291">MATLKGLTQWECLLLNLGCWQGSFTRLSPQGELREDIKSETILEGLDSNKTIQQTIRQFYPDRTQEKVLTYSSLGRNILLFENGAFSQGSIQLGFQSEFGAEFGLIDRTRRLRLVQLFNKEGNLDSLTLIREHLPESNIPERPPLKLESLLGHWQGEAITIYPDWRSEIYPTASTWSQQDRQVSMTLRMGSDPSIPAITSIATIHDSNPNILNFEPSLMSGDLSIQTLFLPDGSSSTSPTHLKLGQPFRLAASWLVQPDLHQRVIRSYNAKGEWIGLTFVAEQKIT</sequence>
<feature type="domain" description="DUF3598" evidence="1">
    <location>
        <begin position="8"/>
        <end position="135"/>
    </location>
</feature>
<dbReference type="InterPro" id="IPR012674">
    <property type="entry name" value="Calycin"/>
</dbReference>
<comment type="caution">
    <text evidence="3">The sequence shown here is derived from an EMBL/GenBank/DDBJ whole genome shotgun (WGS) entry which is preliminary data.</text>
</comment>
<dbReference type="Proteomes" id="UP001333818">
    <property type="component" value="Unassembled WGS sequence"/>
</dbReference>
<evidence type="ECO:0000313" key="4">
    <source>
        <dbReference type="Proteomes" id="UP001333818"/>
    </source>
</evidence>
<proteinExistence type="predicted"/>
<dbReference type="Pfam" id="PF21053">
    <property type="entry name" value="BFA1_C"/>
    <property type="match status" value="1"/>
</dbReference>
<evidence type="ECO:0000313" key="3">
    <source>
        <dbReference type="EMBL" id="MEE3718178.1"/>
    </source>
</evidence>
<evidence type="ECO:0000259" key="1">
    <source>
        <dbReference type="Pfam" id="PF12204"/>
    </source>
</evidence>
<name>A0AAW9Q4P2_9CYAN</name>
<accession>A0AAW9Q4P2</accession>
<evidence type="ECO:0000259" key="2">
    <source>
        <dbReference type="Pfam" id="PF21053"/>
    </source>
</evidence>
<reference evidence="3" key="1">
    <citation type="submission" date="2024-01" db="EMBL/GenBank/DDBJ databases">
        <title>Bank of Algae and Cyanobacteria of the Azores (BACA) strain genomes.</title>
        <authorList>
            <person name="Luz R."/>
            <person name="Cordeiro R."/>
            <person name="Fonseca A."/>
            <person name="Goncalves V."/>
        </authorList>
    </citation>
    <scope>NUCLEOTIDE SEQUENCE</scope>
    <source>
        <strain evidence="3">BACA0141</strain>
    </source>
</reference>
<dbReference type="AlphaFoldDB" id="A0AAW9Q4P2"/>